<sequence length="249" mass="27315">MTRRLNFMKSNLLLLFLFSFSLFYSNNIVSASDADVLTPVAYEKYLQTLINSGDIGAKETLTKFNNLENDQQEAFIKFLASPHYLNALQAGLNGENDLTYNMDGTDVKVEIKGEDIVNNTSPQFSLAATQTSASRSITLEAFGIDTTTITLTVNWEHNSSVAVRPLSVTQGHTNRNPILILSEQSSTHPGYVSGGYYYGGGKWKMYATGAAGAISDTVGIDIKGTTFQNKYFSVYSSHPGIPNVTWAKF</sequence>
<dbReference type="Proteomes" id="UP001597233">
    <property type="component" value="Unassembled WGS sequence"/>
</dbReference>
<keyword evidence="3" id="KW-1185">Reference proteome</keyword>
<evidence type="ECO:0000256" key="1">
    <source>
        <dbReference type="SAM" id="SignalP"/>
    </source>
</evidence>
<keyword evidence="1" id="KW-0732">Signal</keyword>
<comment type="caution">
    <text evidence="2">The sequence shown here is derived from an EMBL/GenBank/DDBJ whole genome shotgun (WGS) entry which is preliminary data.</text>
</comment>
<proteinExistence type="predicted"/>
<accession>A0ABW4RDE6</accession>
<evidence type="ECO:0000313" key="2">
    <source>
        <dbReference type="EMBL" id="MFD1884147.1"/>
    </source>
</evidence>
<protein>
    <submittedName>
        <fullName evidence="2">Uncharacterized protein</fullName>
    </submittedName>
</protein>
<feature type="chain" id="PRO_5045419120" evidence="1">
    <location>
        <begin position="25"/>
        <end position="249"/>
    </location>
</feature>
<gene>
    <name evidence="2" type="ORF">ACFSC9_01250</name>
</gene>
<dbReference type="EMBL" id="JBHUEH010000005">
    <property type="protein sequence ID" value="MFD1884147.1"/>
    <property type="molecule type" value="Genomic_DNA"/>
</dbReference>
<evidence type="ECO:0000313" key="3">
    <source>
        <dbReference type="Proteomes" id="UP001597233"/>
    </source>
</evidence>
<dbReference type="RefSeq" id="WP_347326992.1">
    <property type="nucleotide sequence ID" value="NZ_JBCGUH010000018.1"/>
</dbReference>
<organism evidence="2 3">
    <name type="scientific">Paenibacillus wenxiniae</name>
    <dbReference type="NCBI Taxonomy" id="1636843"/>
    <lineage>
        <taxon>Bacteria</taxon>
        <taxon>Bacillati</taxon>
        <taxon>Bacillota</taxon>
        <taxon>Bacilli</taxon>
        <taxon>Bacillales</taxon>
        <taxon>Paenibacillaceae</taxon>
        <taxon>Paenibacillus</taxon>
    </lineage>
</organism>
<feature type="signal peptide" evidence="1">
    <location>
        <begin position="1"/>
        <end position="24"/>
    </location>
</feature>
<reference evidence="3" key="1">
    <citation type="journal article" date="2019" name="Int. J. Syst. Evol. Microbiol.">
        <title>The Global Catalogue of Microorganisms (GCM) 10K type strain sequencing project: providing services to taxonomists for standard genome sequencing and annotation.</title>
        <authorList>
            <consortium name="The Broad Institute Genomics Platform"/>
            <consortium name="The Broad Institute Genome Sequencing Center for Infectious Disease"/>
            <person name="Wu L."/>
            <person name="Ma J."/>
        </authorList>
    </citation>
    <scope>NUCLEOTIDE SEQUENCE [LARGE SCALE GENOMIC DNA]</scope>
    <source>
        <strain evidence="3">CCUG 54950</strain>
    </source>
</reference>
<name>A0ABW4RDE6_9BACL</name>